<dbReference type="Proteomes" id="UP001610335">
    <property type="component" value="Unassembled WGS sequence"/>
</dbReference>
<comment type="caution">
    <text evidence="1">The sequence shown here is derived from an EMBL/GenBank/DDBJ whole genome shotgun (WGS) entry which is preliminary data.</text>
</comment>
<protein>
    <submittedName>
        <fullName evidence="1">Uncharacterized protein</fullName>
    </submittedName>
</protein>
<accession>A0ABR4IDL9</accession>
<evidence type="ECO:0000313" key="2">
    <source>
        <dbReference type="Proteomes" id="UP001610335"/>
    </source>
</evidence>
<dbReference type="EMBL" id="JBFXLS010000034">
    <property type="protein sequence ID" value="KAL2825830.1"/>
    <property type="molecule type" value="Genomic_DNA"/>
</dbReference>
<evidence type="ECO:0000313" key="1">
    <source>
        <dbReference type="EMBL" id="KAL2825830.1"/>
    </source>
</evidence>
<sequence>MSCRESRTCLVKWFQVHIFFGPRAGWTAFGMPPVMTIDWISWESIEVWIGILLGVSTPTLSCALRT</sequence>
<keyword evidence="2" id="KW-1185">Reference proteome</keyword>
<gene>
    <name evidence="1" type="ORF">BDW59DRAFT_70320</name>
</gene>
<name>A0ABR4IDL9_9EURO</name>
<organism evidence="1 2">
    <name type="scientific">Aspergillus cavernicola</name>
    <dbReference type="NCBI Taxonomy" id="176166"/>
    <lineage>
        <taxon>Eukaryota</taxon>
        <taxon>Fungi</taxon>
        <taxon>Dikarya</taxon>
        <taxon>Ascomycota</taxon>
        <taxon>Pezizomycotina</taxon>
        <taxon>Eurotiomycetes</taxon>
        <taxon>Eurotiomycetidae</taxon>
        <taxon>Eurotiales</taxon>
        <taxon>Aspergillaceae</taxon>
        <taxon>Aspergillus</taxon>
        <taxon>Aspergillus subgen. Nidulantes</taxon>
    </lineage>
</organism>
<proteinExistence type="predicted"/>
<reference evidence="1 2" key="1">
    <citation type="submission" date="2024-07" db="EMBL/GenBank/DDBJ databases">
        <title>Section-level genome sequencing and comparative genomics of Aspergillus sections Usti and Cavernicolus.</title>
        <authorList>
            <consortium name="Lawrence Berkeley National Laboratory"/>
            <person name="Nybo J.L."/>
            <person name="Vesth T.C."/>
            <person name="Theobald S."/>
            <person name="Frisvad J.C."/>
            <person name="Larsen T.O."/>
            <person name="Kjaerboelling I."/>
            <person name="Rothschild-Mancinelli K."/>
            <person name="Lyhne E.K."/>
            <person name="Kogle M.E."/>
            <person name="Barry K."/>
            <person name="Clum A."/>
            <person name="Na H."/>
            <person name="Ledsgaard L."/>
            <person name="Lin J."/>
            <person name="Lipzen A."/>
            <person name="Kuo A."/>
            <person name="Riley R."/>
            <person name="Mondo S."/>
            <person name="LaButti K."/>
            <person name="Haridas S."/>
            <person name="Pangalinan J."/>
            <person name="Salamov A.A."/>
            <person name="Simmons B.A."/>
            <person name="Magnuson J.K."/>
            <person name="Chen J."/>
            <person name="Drula E."/>
            <person name="Henrissat B."/>
            <person name="Wiebenga A."/>
            <person name="Lubbers R.J."/>
            <person name="Gomes A.C."/>
            <person name="Makela M.R."/>
            <person name="Stajich J."/>
            <person name="Grigoriev I.V."/>
            <person name="Mortensen U.H."/>
            <person name="De vries R.P."/>
            <person name="Baker S.E."/>
            <person name="Andersen M.R."/>
        </authorList>
    </citation>
    <scope>NUCLEOTIDE SEQUENCE [LARGE SCALE GENOMIC DNA]</scope>
    <source>
        <strain evidence="1 2">CBS 600.67</strain>
    </source>
</reference>